<reference evidence="1 2" key="1">
    <citation type="submission" date="2020-07" db="EMBL/GenBank/DDBJ databases">
        <title>Facklamia lactis sp. nov., isolated from raw milk.</title>
        <authorList>
            <person name="Doll E.V."/>
            <person name="Huptas C."/>
            <person name="Staib L."/>
            <person name="Wenning M."/>
            <person name="Scherer S."/>
        </authorList>
    </citation>
    <scope>NUCLEOTIDE SEQUENCE [LARGE SCALE GENOMIC DNA]</scope>
    <source>
        <strain evidence="1 2">DSM 104272</strain>
    </source>
</reference>
<name>A0ABS0LIJ9_9LACT</name>
<keyword evidence="2" id="KW-1185">Reference proteome</keyword>
<protein>
    <submittedName>
        <fullName evidence="1">Uncharacterized protein</fullName>
    </submittedName>
</protein>
<proteinExistence type="predicted"/>
<evidence type="ECO:0000313" key="2">
    <source>
        <dbReference type="Proteomes" id="UP000823401"/>
    </source>
</evidence>
<comment type="caution">
    <text evidence="1">The sequence shown here is derived from an EMBL/GenBank/DDBJ whole genome shotgun (WGS) entry which is preliminary data.</text>
</comment>
<dbReference type="RefSeq" id="WP_197103121.1">
    <property type="nucleotide sequence ID" value="NZ_JACCEL010000001.1"/>
</dbReference>
<evidence type="ECO:0000313" key="1">
    <source>
        <dbReference type="EMBL" id="MBG9977246.1"/>
    </source>
</evidence>
<sequence>MEIEYTTLTDLDAWFREEVLNAINRRENLDVIIDIANKYNEHHDNLQGGGNN</sequence>
<accession>A0ABS0LIJ9</accession>
<organism evidence="1 2">
    <name type="scientific">Ruoffia tabacinasalis</name>
    <dbReference type="NCBI Taxonomy" id="87458"/>
    <lineage>
        <taxon>Bacteria</taxon>
        <taxon>Bacillati</taxon>
        <taxon>Bacillota</taxon>
        <taxon>Bacilli</taxon>
        <taxon>Lactobacillales</taxon>
        <taxon>Aerococcaceae</taxon>
        <taxon>Ruoffia</taxon>
    </lineage>
</organism>
<dbReference type="Proteomes" id="UP000823401">
    <property type="component" value="Unassembled WGS sequence"/>
</dbReference>
<gene>
    <name evidence="1" type="ORF">HYQ42_00480</name>
</gene>
<dbReference type="EMBL" id="JACCEL010000001">
    <property type="protein sequence ID" value="MBG9977246.1"/>
    <property type="molecule type" value="Genomic_DNA"/>
</dbReference>